<name>A0A6G9QQY6_9GAMM</name>
<dbReference type="KEGG" id="saes:HBH39_13060"/>
<protein>
    <submittedName>
        <fullName evidence="1">YkgJ family cysteine cluster protein</fullName>
    </submittedName>
</protein>
<accession>A0A6G9QQY6</accession>
<dbReference type="AlphaFoldDB" id="A0A6G9QQY6"/>
<dbReference type="PROSITE" id="PS01047">
    <property type="entry name" value="HMA_1"/>
    <property type="match status" value="1"/>
</dbReference>
<dbReference type="InterPro" id="IPR005358">
    <property type="entry name" value="Puta_zinc/iron-chelating_dom"/>
</dbReference>
<reference evidence="1 2" key="1">
    <citation type="submission" date="2020-03" db="EMBL/GenBank/DDBJ databases">
        <title>Complete genome sequence of Shewanella sp.</title>
        <authorList>
            <person name="Kim Y.-S."/>
            <person name="Kim S.-J."/>
            <person name="Jung H.-K."/>
            <person name="Kim K.-H."/>
        </authorList>
    </citation>
    <scope>NUCLEOTIDE SEQUENCE [LARGE SCALE GENOMIC DNA]</scope>
    <source>
        <strain evidence="1 2">PN3F2</strain>
    </source>
</reference>
<dbReference type="GO" id="GO:0046872">
    <property type="term" value="F:metal ion binding"/>
    <property type="evidence" value="ECO:0007669"/>
    <property type="project" value="InterPro"/>
</dbReference>
<organism evidence="1 2">
    <name type="scientific">Shewanella aestuarii</name>
    <dbReference type="NCBI Taxonomy" id="1028752"/>
    <lineage>
        <taxon>Bacteria</taxon>
        <taxon>Pseudomonadati</taxon>
        <taxon>Pseudomonadota</taxon>
        <taxon>Gammaproteobacteria</taxon>
        <taxon>Alteromonadales</taxon>
        <taxon>Shewanellaceae</taxon>
        <taxon>Shewanella</taxon>
    </lineage>
</organism>
<dbReference type="Pfam" id="PF03692">
    <property type="entry name" value="CxxCxxCC"/>
    <property type="match status" value="1"/>
</dbReference>
<dbReference type="InterPro" id="IPR017969">
    <property type="entry name" value="Heavy-metal-associated_CS"/>
</dbReference>
<keyword evidence="2" id="KW-1185">Reference proteome</keyword>
<evidence type="ECO:0000313" key="1">
    <source>
        <dbReference type="EMBL" id="QIR16229.1"/>
    </source>
</evidence>
<dbReference type="EMBL" id="CP050313">
    <property type="protein sequence ID" value="QIR16229.1"/>
    <property type="molecule type" value="Genomic_DNA"/>
</dbReference>
<proteinExistence type="predicted"/>
<evidence type="ECO:0000313" key="2">
    <source>
        <dbReference type="Proteomes" id="UP000502608"/>
    </source>
</evidence>
<sequence length="130" mass="14715">MITLAISIKSVSPTTIIEVISPETTLSESEVSCANCQACCCRLEVILISDTGVPKKHIAVDQWGGEKMRRLDDGWCSALDRETLMCSIYELRPWICREFEMGSYECRLERAAELPASVEVKNSDFFQHHR</sequence>
<gene>
    <name evidence="1" type="ORF">HBH39_13060</name>
</gene>
<dbReference type="Proteomes" id="UP000502608">
    <property type="component" value="Chromosome"/>
</dbReference>